<evidence type="ECO:0000313" key="1">
    <source>
        <dbReference type="EMBL" id="AIE47851.1"/>
    </source>
</evidence>
<proteinExistence type="predicted"/>
<dbReference type="OrthoDB" id="15991at10239"/>
<protein>
    <submittedName>
        <fullName evidence="1">Ac26-like protein</fullName>
    </submittedName>
</protein>
<keyword evidence="2" id="KW-1185">Reference proteome</keyword>
<accession>A0A068LMX9</accession>
<dbReference type="Pfam" id="PF04242">
    <property type="entry name" value="DUF424"/>
    <property type="match status" value="1"/>
</dbReference>
<gene>
    <name evidence="1" type="ORF">pesp125</name>
</gene>
<reference evidence="1 2" key="1">
    <citation type="journal article" date="2015" name="Genome Announc.">
        <title>A Distinct Group II Alphabaculovirus Isolated from a Peridroma Species.</title>
        <authorList>
            <person name="Rohrmann G.F."/>
            <person name="Erlandson M.A."/>
            <person name="Theilmann D.A."/>
        </authorList>
    </citation>
    <scope>NUCLEOTIDE SEQUENCE [LARGE SCALE GENOMIC DNA]</scope>
    <source>
        <strain evidence="1">GR_167</strain>
    </source>
</reference>
<name>A0A068LMX9_9ABAC</name>
<organism evidence="1 2">
    <name type="scientific">Peridroma alphabaculovirus</name>
    <dbReference type="NCBI Taxonomy" id="1346829"/>
    <lineage>
        <taxon>Viruses</taxon>
        <taxon>Viruses incertae sedis</taxon>
        <taxon>Naldaviricetes</taxon>
        <taxon>Lefavirales</taxon>
        <taxon>Baculoviridae</taxon>
        <taxon>Alphabaculovirus</taxon>
    </lineage>
</organism>
<dbReference type="GeneID" id="20004034"/>
<evidence type="ECO:0000313" key="2">
    <source>
        <dbReference type="Proteomes" id="UP000203240"/>
    </source>
</evidence>
<dbReference type="Proteomes" id="UP000203240">
    <property type="component" value="Segment"/>
</dbReference>
<dbReference type="RefSeq" id="YP_009049951.1">
    <property type="nucleotide sequence ID" value="NC_024625.1"/>
</dbReference>
<dbReference type="EMBL" id="KM009991">
    <property type="protein sequence ID" value="AIE47851.1"/>
    <property type="molecule type" value="Genomic_DNA"/>
</dbReference>
<sequence>MEFTTSDLLKNTSFSAKHHHKFVHYMTLHQLAKGLVPQTLTIESLKELEKLNFQIDPLTDYITNIFDYDLYISNNDPSTVHVVAAGTKNRLGTLAVNMLGEQLTLTAHVNDDGQARNDGDTIGCTEAIE</sequence>
<dbReference type="InterPro" id="IPR007355">
    <property type="entry name" value="DUF424"/>
</dbReference>